<gene>
    <name evidence="1" type="ORF">CLH61_09020</name>
</gene>
<dbReference type="AlphaFoldDB" id="A0A2G1UL84"/>
<dbReference type="EMBL" id="NTFH01000007">
    <property type="protein sequence ID" value="PHQ15264.1"/>
    <property type="molecule type" value="Genomic_DNA"/>
</dbReference>
<name>A0A2G1UL84_9GAMM</name>
<evidence type="ECO:0000313" key="2">
    <source>
        <dbReference type="Proteomes" id="UP000231409"/>
    </source>
</evidence>
<protein>
    <submittedName>
        <fullName evidence="1">Uncharacterized protein</fullName>
    </submittedName>
</protein>
<reference evidence="1 2" key="1">
    <citation type="submission" date="2017-09" db="EMBL/GenBank/DDBJ databases">
        <title>The draft genome sequences of Marinobacter sp. PWS21.</title>
        <authorList>
            <person name="Cao J."/>
        </authorList>
    </citation>
    <scope>NUCLEOTIDE SEQUENCE [LARGE SCALE GENOMIC DNA]</scope>
    <source>
        <strain evidence="1 2">PWS21</strain>
    </source>
</reference>
<organism evidence="1 2">
    <name type="scientific">Marinobacter profundi</name>
    <dbReference type="NCBI Taxonomy" id="2666256"/>
    <lineage>
        <taxon>Bacteria</taxon>
        <taxon>Pseudomonadati</taxon>
        <taxon>Pseudomonadota</taxon>
        <taxon>Gammaproteobacteria</taxon>
        <taxon>Pseudomonadales</taxon>
        <taxon>Marinobacteraceae</taxon>
        <taxon>Marinobacter</taxon>
    </lineage>
</organism>
<dbReference type="RefSeq" id="WP_099614389.1">
    <property type="nucleotide sequence ID" value="NZ_KZ319370.1"/>
</dbReference>
<evidence type="ECO:0000313" key="1">
    <source>
        <dbReference type="EMBL" id="PHQ15264.1"/>
    </source>
</evidence>
<sequence>MKRTFLILVVVIASALFYSHYQIKRDITEGLDQIATQLSPIGELVYGDVTLHPSGSVEIANMAFQPHSSPDEITVERVKLDTGNPWVLFRLGGQLREKQIPDHMQLSVQGVALDIDSEYLDLLAKAGGDNPFARFEAAGCGDRDHFDAGDLAAMGYSTLVWDTSLGYRVTDAGTRFAIEGEFETRGQAAVTFKVVFDNDMSLDNVGATPAFARSSRLSFASLEVKDRGYLRRVADFCARQTDVSPAEFREQHLTAWRQNWQALTIDPGTTVMDAYRDYLEQPGNTLLLEIAPFPRLDLTENYLSTDPVYLSQRLNPKIGTANLPLQAVAMAKAEAVTGDDSREASRGSASDAVAVTRNTVAVTATALARHLQKDVSLNLVGGRTMKGRILRVDGQRIQLRQYVHGGNMDIPVELSQIRSVRLM</sequence>
<proteinExistence type="predicted"/>
<keyword evidence="2" id="KW-1185">Reference proteome</keyword>
<dbReference type="Proteomes" id="UP000231409">
    <property type="component" value="Unassembled WGS sequence"/>
</dbReference>
<comment type="caution">
    <text evidence="1">The sequence shown here is derived from an EMBL/GenBank/DDBJ whole genome shotgun (WGS) entry which is preliminary data.</text>
</comment>
<accession>A0A2G1UL84</accession>